<feature type="domain" description="HTH TFE/IIEalpha-type" evidence="5">
    <location>
        <begin position="18"/>
        <end position="111"/>
    </location>
</feature>
<keyword evidence="7" id="KW-1185">Reference proteome</keyword>
<reference evidence="6" key="1">
    <citation type="submission" date="2022-11" db="UniProtKB">
        <authorList>
            <consortium name="EnsemblMetazoa"/>
        </authorList>
    </citation>
    <scope>IDENTIFICATION</scope>
</reference>
<dbReference type="SUPFAM" id="SSF57783">
    <property type="entry name" value="Zinc beta-ribbon"/>
    <property type="match status" value="1"/>
</dbReference>
<dbReference type="Gene3D" id="3.30.40.10">
    <property type="entry name" value="Zinc/RING finger domain, C3HC4 (zinc finger)"/>
    <property type="match status" value="1"/>
</dbReference>
<protein>
    <recommendedName>
        <fullName evidence="5">HTH TFE/IIEalpha-type domain-containing protein</fullName>
    </recommendedName>
</protein>
<feature type="compositionally biased region" description="Acidic residues" evidence="4">
    <location>
        <begin position="365"/>
        <end position="374"/>
    </location>
</feature>
<dbReference type="InterPro" id="IPR017919">
    <property type="entry name" value="TFIIE/TFIIEa_HTH"/>
</dbReference>
<evidence type="ECO:0000313" key="6">
    <source>
        <dbReference type="EnsemblMetazoa" id="XP_020917088.1"/>
    </source>
</evidence>
<feature type="region of interest" description="Disordered" evidence="4">
    <location>
        <begin position="225"/>
        <end position="307"/>
    </location>
</feature>
<dbReference type="AlphaFoldDB" id="A0A913YBA3"/>
<evidence type="ECO:0000313" key="7">
    <source>
        <dbReference type="Proteomes" id="UP000887567"/>
    </source>
</evidence>
<dbReference type="PANTHER" id="PTHR13097:SF7">
    <property type="entry name" value="GENERAL TRANSCRIPTION FACTOR IIE SUBUNIT 1"/>
    <property type="match status" value="1"/>
</dbReference>
<dbReference type="PANTHER" id="PTHR13097">
    <property type="entry name" value="TRANSCRIPTION INITIATION FACTOR IIE, ALPHA SUBUNIT"/>
    <property type="match status" value="1"/>
</dbReference>
<proteinExistence type="inferred from homology"/>
<dbReference type="InterPro" id="IPR002853">
    <property type="entry name" value="TFIIE_asu"/>
</dbReference>
<dbReference type="KEGG" id="epa:110254448"/>
<dbReference type="GeneID" id="110254448"/>
<feature type="region of interest" description="Disordered" evidence="4">
    <location>
        <begin position="319"/>
        <end position="375"/>
    </location>
</feature>
<dbReference type="GO" id="GO:0005673">
    <property type="term" value="C:transcription factor TFIIE complex"/>
    <property type="evidence" value="ECO:0007669"/>
    <property type="project" value="TreeGrafter"/>
</dbReference>
<evidence type="ECO:0000256" key="1">
    <source>
        <dbReference type="ARBA" id="ARBA00008947"/>
    </source>
</evidence>
<feature type="compositionally biased region" description="Acidic residues" evidence="4">
    <location>
        <begin position="341"/>
        <end position="350"/>
    </location>
</feature>
<keyword evidence="3" id="KW-0804">Transcription</keyword>
<dbReference type="InterPro" id="IPR039997">
    <property type="entry name" value="TFE"/>
</dbReference>
<evidence type="ECO:0000259" key="5">
    <source>
        <dbReference type="PROSITE" id="PS51344"/>
    </source>
</evidence>
<evidence type="ECO:0000256" key="3">
    <source>
        <dbReference type="ARBA" id="ARBA00023163"/>
    </source>
</evidence>
<dbReference type="GO" id="GO:0006367">
    <property type="term" value="P:transcription initiation at RNA polymerase II promoter"/>
    <property type="evidence" value="ECO:0007669"/>
    <property type="project" value="InterPro"/>
</dbReference>
<dbReference type="SMART" id="SM00531">
    <property type="entry name" value="TFIIE"/>
    <property type="match status" value="1"/>
</dbReference>
<organism evidence="6 7">
    <name type="scientific">Exaiptasia diaphana</name>
    <name type="common">Tropical sea anemone</name>
    <name type="synonym">Aiptasia pulchella</name>
    <dbReference type="NCBI Taxonomy" id="2652724"/>
    <lineage>
        <taxon>Eukaryota</taxon>
        <taxon>Metazoa</taxon>
        <taxon>Cnidaria</taxon>
        <taxon>Anthozoa</taxon>
        <taxon>Hexacorallia</taxon>
        <taxon>Actiniaria</taxon>
        <taxon>Aiptasiidae</taxon>
        <taxon>Exaiptasia</taxon>
    </lineage>
</organism>
<feature type="compositionally biased region" description="Basic and acidic residues" evidence="4">
    <location>
        <begin position="319"/>
        <end position="340"/>
    </location>
</feature>
<dbReference type="Pfam" id="PF02002">
    <property type="entry name" value="TFIIE_alpha"/>
    <property type="match status" value="1"/>
</dbReference>
<name>A0A913YBA3_EXADI</name>
<accession>A0A913YBA3</accession>
<dbReference type="InterPro" id="IPR024550">
    <property type="entry name" value="TFIIEa/SarR/Rpc3_HTH_dom"/>
</dbReference>
<dbReference type="InterPro" id="IPR021600">
    <property type="entry name" value="TFIIE_asu_C"/>
</dbReference>
<keyword evidence="2" id="KW-0805">Transcription regulation</keyword>
<dbReference type="OMA" id="ILIRYPC"/>
<evidence type="ECO:0000256" key="4">
    <source>
        <dbReference type="SAM" id="MobiDB-lite"/>
    </source>
</evidence>
<dbReference type="RefSeq" id="XP_020917088.1">
    <property type="nucleotide sequence ID" value="XM_021061429.2"/>
</dbReference>
<feature type="compositionally biased region" description="Polar residues" evidence="4">
    <location>
        <begin position="225"/>
        <end position="235"/>
    </location>
</feature>
<feature type="compositionally biased region" description="Low complexity" evidence="4">
    <location>
        <begin position="292"/>
        <end position="303"/>
    </location>
</feature>
<dbReference type="Gene3D" id="6.10.140.1250">
    <property type="match status" value="1"/>
</dbReference>
<comment type="similarity">
    <text evidence="1">Belongs to the TFIIE alpha subunit family.</text>
</comment>
<sequence>MNGVMDEPALLLEVPPVLKRLAKLVVRGFYEDEHVALVNVLTNAKHPCVKEEDLMELLKFDKRQLRQVIMRLKNDKLIKQRVHKEKQPDTGTMLTFNYYFINYKLFVNVVRYKLDHIRKKIESDEKQAKNRPSFLCTQCANKYSDLEVDRLIDMMTGLLKCTYCSGTVEEDVSEIQQGNNYRTSLARFNEQLEPIFLLLKESENINLAPQILEPEPDLSSINVQASRASHGTHASKSGWAHDRRGIDTGDLGIKISMGPEDDNDSDKTKRVKDAPIWMQQSTVAPNEETKNENNPTTNTSTGPQTSAHKEDEILADLLAHESVSKKPRLDVEQALGKEESESSDDSDDEEMKTIPVSQDDKVTEAMEEADSDGDNEIKIKIGGKLVALHDVKGDMIESMTQEEHDAYDKACKEAYSDMF</sequence>
<dbReference type="OrthoDB" id="361102at2759"/>
<dbReference type="EnsemblMetazoa" id="XM_021061429.2">
    <property type="protein sequence ID" value="XP_020917088.1"/>
    <property type="gene ID" value="LOC110254448"/>
</dbReference>
<dbReference type="Proteomes" id="UP000887567">
    <property type="component" value="Unplaced"/>
</dbReference>
<dbReference type="Pfam" id="PF11521">
    <property type="entry name" value="TFIIE-A_C"/>
    <property type="match status" value="1"/>
</dbReference>
<evidence type="ECO:0000256" key="2">
    <source>
        <dbReference type="ARBA" id="ARBA00023015"/>
    </source>
</evidence>
<dbReference type="PROSITE" id="PS51344">
    <property type="entry name" value="HTH_TFE_IIE"/>
    <property type="match status" value="1"/>
</dbReference>
<dbReference type="InterPro" id="IPR013083">
    <property type="entry name" value="Znf_RING/FYVE/PHD"/>
</dbReference>